<sequence>MNQVERRAGWSLAAGICVAVLAITAHPCSGQSDAHKKKGPPPHEPTSAELFDYIHGVMLAYSPADEVNDNLEISIDPTATVLTIKQPDGHCDIFLNALDSNTIVWDVYDASDSMQTRSPLARLTVNAIAGKRARTCYDTDNNVDPSTPSTRARILFSWTLIPDGSGFQTKFTKALKKLIKISGGMTEKDIFK</sequence>
<evidence type="ECO:0000313" key="1">
    <source>
        <dbReference type="EMBL" id="XBH18588.1"/>
    </source>
</evidence>
<accession>A0AAU7DMS5</accession>
<protein>
    <recommendedName>
        <fullName evidence="2">CNP1-like family protein</fullName>
    </recommendedName>
</protein>
<dbReference type="EMBL" id="CP121196">
    <property type="protein sequence ID" value="XBH18588.1"/>
    <property type="molecule type" value="Genomic_DNA"/>
</dbReference>
<organism evidence="1">
    <name type="scientific">Telmatobacter sp. DSM 110680</name>
    <dbReference type="NCBI Taxonomy" id="3036704"/>
    <lineage>
        <taxon>Bacteria</taxon>
        <taxon>Pseudomonadati</taxon>
        <taxon>Acidobacteriota</taxon>
        <taxon>Terriglobia</taxon>
        <taxon>Terriglobales</taxon>
        <taxon>Acidobacteriaceae</taxon>
        <taxon>Telmatobacter</taxon>
    </lineage>
</organism>
<name>A0AAU7DMS5_9BACT</name>
<reference evidence="1" key="1">
    <citation type="submission" date="2023-03" db="EMBL/GenBank/DDBJ databases">
        <title>Edaphobacter sp.</title>
        <authorList>
            <person name="Huber K.J."/>
            <person name="Papendorf J."/>
            <person name="Pilke C."/>
            <person name="Bunk B."/>
            <person name="Sproeer C."/>
            <person name="Pester M."/>
        </authorList>
    </citation>
    <scope>NUCLEOTIDE SEQUENCE</scope>
    <source>
        <strain evidence="1">DSM 110680</strain>
    </source>
</reference>
<dbReference type="RefSeq" id="WP_348263812.1">
    <property type="nucleotide sequence ID" value="NZ_CP121196.1"/>
</dbReference>
<proteinExistence type="predicted"/>
<dbReference type="AlphaFoldDB" id="A0AAU7DMS5"/>
<gene>
    <name evidence="1" type="ORF">P8935_04440</name>
</gene>
<evidence type="ECO:0008006" key="2">
    <source>
        <dbReference type="Google" id="ProtNLM"/>
    </source>
</evidence>